<dbReference type="PANTHER" id="PTHR11575">
    <property type="entry name" value="5'-NUCLEOTIDASE-RELATED"/>
    <property type="match status" value="1"/>
</dbReference>
<dbReference type="PRINTS" id="PR01607">
    <property type="entry name" value="APYRASEFAMLY"/>
</dbReference>
<dbReference type="InterPro" id="IPR011240">
    <property type="entry name" value="Pesterase_YunD"/>
</dbReference>
<dbReference type="Gene3D" id="3.90.780.10">
    <property type="entry name" value="5'-Nucleotidase, C-terminal domain"/>
    <property type="match status" value="1"/>
</dbReference>
<dbReference type="PANTHER" id="PTHR11575:SF24">
    <property type="entry name" value="5'-NUCLEOTIDASE"/>
    <property type="match status" value="1"/>
</dbReference>
<keyword evidence="6" id="KW-1185">Reference proteome</keyword>
<evidence type="ECO:0000259" key="3">
    <source>
        <dbReference type="Pfam" id="PF00149"/>
    </source>
</evidence>
<keyword evidence="2 5" id="KW-0378">Hydrolase</keyword>
<dbReference type="InterPro" id="IPR006179">
    <property type="entry name" value="5_nucleotidase/apyrase"/>
</dbReference>
<keyword evidence="1" id="KW-0732">Signal</keyword>
<dbReference type="EMBL" id="JBDIML010000005">
    <property type="protein sequence ID" value="MEN2768370.1"/>
    <property type="molecule type" value="Genomic_DNA"/>
</dbReference>
<dbReference type="Gene3D" id="3.60.21.10">
    <property type="match status" value="1"/>
</dbReference>
<dbReference type="Pfam" id="PF00149">
    <property type="entry name" value="Metallophos"/>
    <property type="match status" value="1"/>
</dbReference>
<organism evidence="5 6">
    <name type="scientific">Ornithinibacillus xuwenensis</name>
    <dbReference type="NCBI Taxonomy" id="3144668"/>
    <lineage>
        <taxon>Bacteria</taxon>
        <taxon>Bacillati</taxon>
        <taxon>Bacillota</taxon>
        <taxon>Bacilli</taxon>
        <taxon>Bacillales</taxon>
        <taxon>Bacillaceae</taxon>
        <taxon>Ornithinibacillus</taxon>
    </lineage>
</organism>
<proteinExistence type="inferred from homology"/>
<comment type="similarity">
    <text evidence="2">Belongs to the 5'-nucleotidase family.</text>
</comment>
<dbReference type="RefSeq" id="WP_345825856.1">
    <property type="nucleotide sequence ID" value="NZ_JBDIML010000005.1"/>
</dbReference>
<dbReference type="InterPro" id="IPR029052">
    <property type="entry name" value="Metallo-depent_PP-like"/>
</dbReference>
<dbReference type="SUPFAM" id="SSF55816">
    <property type="entry name" value="5'-nucleotidase (syn. UDP-sugar hydrolase), C-terminal domain"/>
    <property type="match status" value="1"/>
</dbReference>
<comment type="caution">
    <text evidence="5">The sequence shown here is derived from an EMBL/GenBank/DDBJ whole genome shotgun (WGS) entry which is preliminary data.</text>
</comment>
<accession>A0ABU9XK45</accession>
<dbReference type="InterPro" id="IPR036907">
    <property type="entry name" value="5'-Nucleotdase_C_sf"/>
</dbReference>
<sequence>MKEKIYFYYTNDLHSNFSQWPRVAKYINDVKEKRNTTNESCWVVDIGDHMDRVHPISEAFMGKENVALLNEVGYDFVTLGNNEGITLAHDDLFHLYDKAEFQVVCANLHSKDDILPDWLNPRVQIKSFQGINIGIIGLTAPFNDYYELLGWEVSDPYVVLEKYISELKKSTDIIVILSHLGISEDQEIARRFDDVDVIIGGHTHHLLRTGEEVNQTIITAAGKHCYHIGEVILTWDHEEKKLMKKEAYTIDITEYAEDTQIAEKLVALQTEADQILAKRVITIDESISIDWYTNSTIMQHLTDYILANTAADCAMFNAGLLLDNFPTGDITYGDIHRACPHPINPCIVELTGAELMEVIRATYTKEFIDLELKGFGFRGKILGKMVFSGLDVITDYHPNGQEYVLHVYFDDKPLVVDQVYKVVTADTFTFGRILPEVAKSTYKSYVLPKFIRDFLAETLQVHYGKRFQQ</sequence>
<dbReference type="CDD" id="cd00845">
    <property type="entry name" value="MPP_UshA_N_like"/>
    <property type="match status" value="1"/>
</dbReference>
<dbReference type="Pfam" id="PF02872">
    <property type="entry name" value="5_nucleotid_C"/>
    <property type="match status" value="1"/>
</dbReference>
<dbReference type="InterPro" id="IPR004843">
    <property type="entry name" value="Calcineurin-like_PHP"/>
</dbReference>
<evidence type="ECO:0000256" key="2">
    <source>
        <dbReference type="RuleBase" id="RU362119"/>
    </source>
</evidence>
<reference evidence="5 6" key="1">
    <citation type="submission" date="2024-05" db="EMBL/GenBank/DDBJ databases">
        <authorList>
            <person name="Haq I."/>
            <person name="Ullah Z."/>
            <person name="Ahmad R."/>
            <person name="Li M."/>
            <person name="Tong Y."/>
        </authorList>
    </citation>
    <scope>NUCLEOTIDE SEQUENCE [LARGE SCALE GENOMIC DNA]</scope>
    <source>
        <strain evidence="5 6">16A2E</strain>
    </source>
</reference>
<evidence type="ECO:0000313" key="6">
    <source>
        <dbReference type="Proteomes" id="UP001444625"/>
    </source>
</evidence>
<feature type="domain" description="5'-Nucleotidase C-terminal" evidence="4">
    <location>
        <begin position="291"/>
        <end position="427"/>
    </location>
</feature>
<dbReference type="GO" id="GO:0016787">
    <property type="term" value="F:hydrolase activity"/>
    <property type="evidence" value="ECO:0007669"/>
    <property type="project" value="UniProtKB-KW"/>
</dbReference>
<feature type="domain" description="Calcineurin-like phosphoesterase" evidence="3">
    <location>
        <begin position="8"/>
        <end position="205"/>
    </location>
</feature>
<gene>
    <name evidence="5" type="ORF">ABC228_14400</name>
</gene>
<evidence type="ECO:0000256" key="1">
    <source>
        <dbReference type="ARBA" id="ARBA00022729"/>
    </source>
</evidence>
<dbReference type="InterPro" id="IPR008334">
    <property type="entry name" value="5'-Nucleotdase_C"/>
</dbReference>
<dbReference type="Proteomes" id="UP001444625">
    <property type="component" value="Unassembled WGS sequence"/>
</dbReference>
<evidence type="ECO:0000313" key="5">
    <source>
        <dbReference type="EMBL" id="MEN2768370.1"/>
    </source>
</evidence>
<name>A0ABU9XK45_9BACI</name>
<dbReference type="PIRSF" id="PIRSF036361">
    <property type="entry name" value="YunD"/>
    <property type="match status" value="1"/>
</dbReference>
<dbReference type="SUPFAM" id="SSF56300">
    <property type="entry name" value="Metallo-dependent phosphatases"/>
    <property type="match status" value="1"/>
</dbReference>
<protein>
    <submittedName>
        <fullName evidence="5">Bifunctional UDP-sugar hydrolase/5'-nucleotidase</fullName>
    </submittedName>
</protein>
<evidence type="ECO:0000259" key="4">
    <source>
        <dbReference type="Pfam" id="PF02872"/>
    </source>
</evidence>
<keyword evidence="2" id="KW-0547">Nucleotide-binding</keyword>